<feature type="domain" description="Photosynthesis system II assembly factor Ycf48/Hcf136-like" evidence="4">
    <location>
        <begin position="102"/>
        <end position="234"/>
    </location>
</feature>
<keyword evidence="3" id="KW-0732">Signal</keyword>
<dbReference type="InterPro" id="IPR002860">
    <property type="entry name" value="BNR_rpt"/>
</dbReference>
<evidence type="ECO:0000313" key="7">
    <source>
        <dbReference type="Proteomes" id="UP000664144"/>
    </source>
</evidence>
<evidence type="ECO:0000259" key="4">
    <source>
        <dbReference type="Pfam" id="PF14870"/>
    </source>
</evidence>
<organism evidence="6 7">
    <name type="scientific">Hymenobacter telluris</name>
    <dbReference type="NCBI Taxonomy" id="2816474"/>
    <lineage>
        <taxon>Bacteria</taxon>
        <taxon>Pseudomonadati</taxon>
        <taxon>Bacteroidota</taxon>
        <taxon>Cytophagia</taxon>
        <taxon>Cytophagales</taxon>
        <taxon>Hymenobacteraceae</taxon>
        <taxon>Hymenobacter</taxon>
    </lineage>
</organism>
<sequence>MRTSLPLLTGLLLAATTVQAQWVTQPIGFTNPVAAPFLIKAVDATTVWTIGYDLNGDDTNQVARSTDGGITWTTGIVTGVLTADEFVSCLTAVDANTAWVGVVGNRANSRILKTTNGGQTWVRQTTPQQFGSTNSYPTAVHFFSATEGVCVGDPPVASGPLEIYRTIDGGVTWTTVANTPASTLRENAADNVYAVSGNTIWVGTLEGRVFRSTDKGATWTVAATGLVDGIQNLAFRDAQNGLASFLDQDTGTRLLERTTDGGLTWTRVTFTGNFPAWGLDNVPGTSQYISTGPDLGDGIRGTAYSRDNGQTWVTLENTLNNLFVDAVSSTAAWTGGVNPLTGAGTGMRRLTSTTLSARAAAPEQFGFQVYPNPSTDGRFTITSQHMRTSVELKIADALGRQVARRTWQGGPATPFTLDLSAYKAGVYTLEIASEAGISRQKLVVQ</sequence>
<dbReference type="Pfam" id="PF18962">
    <property type="entry name" value="Por_Secre_tail"/>
    <property type="match status" value="1"/>
</dbReference>
<accession>A0A939J9E2</accession>
<dbReference type="InterPro" id="IPR026444">
    <property type="entry name" value="Secre_tail"/>
</dbReference>
<reference evidence="6" key="1">
    <citation type="submission" date="2021-03" db="EMBL/GenBank/DDBJ databases">
        <authorList>
            <person name="Kim M.K."/>
        </authorList>
    </citation>
    <scope>NUCLEOTIDE SEQUENCE</scope>
    <source>
        <strain evidence="6">BT186</strain>
    </source>
</reference>
<dbReference type="AlphaFoldDB" id="A0A939J9E2"/>
<dbReference type="Gene3D" id="2.130.10.10">
    <property type="entry name" value="YVTN repeat-like/Quinoprotein amine dehydrogenase"/>
    <property type="match status" value="2"/>
</dbReference>
<dbReference type="GO" id="GO:0009523">
    <property type="term" value="C:photosystem II"/>
    <property type="evidence" value="ECO:0007669"/>
    <property type="project" value="UniProtKB-KW"/>
</dbReference>
<comment type="caution">
    <text evidence="6">The sequence shown here is derived from an EMBL/GenBank/DDBJ whole genome shotgun (WGS) entry which is preliminary data.</text>
</comment>
<keyword evidence="1" id="KW-0602">Photosynthesis</keyword>
<evidence type="ECO:0000259" key="5">
    <source>
        <dbReference type="Pfam" id="PF18962"/>
    </source>
</evidence>
<dbReference type="NCBIfam" id="TIGR04183">
    <property type="entry name" value="Por_Secre_tail"/>
    <property type="match status" value="1"/>
</dbReference>
<gene>
    <name evidence="6" type="ORF">J0X19_03325</name>
</gene>
<dbReference type="Pfam" id="PF02012">
    <property type="entry name" value="BNR"/>
    <property type="match status" value="1"/>
</dbReference>
<keyword evidence="2" id="KW-0604">Photosystem II</keyword>
<evidence type="ECO:0000256" key="1">
    <source>
        <dbReference type="ARBA" id="ARBA00022531"/>
    </source>
</evidence>
<dbReference type="PANTHER" id="PTHR47199:SF2">
    <property type="entry name" value="PHOTOSYSTEM II STABILITY_ASSEMBLY FACTOR HCF136, CHLOROPLASTIC"/>
    <property type="match status" value="1"/>
</dbReference>
<dbReference type="Pfam" id="PF14870">
    <property type="entry name" value="PSII_BNR"/>
    <property type="match status" value="1"/>
</dbReference>
<proteinExistence type="predicted"/>
<keyword evidence="7" id="KW-1185">Reference proteome</keyword>
<feature type="chain" id="PRO_5037417581" evidence="3">
    <location>
        <begin position="21"/>
        <end position="445"/>
    </location>
</feature>
<evidence type="ECO:0000256" key="2">
    <source>
        <dbReference type="ARBA" id="ARBA00023276"/>
    </source>
</evidence>
<dbReference type="Proteomes" id="UP000664144">
    <property type="component" value="Unassembled WGS sequence"/>
</dbReference>
<dbReference type="EMBL" id="JAFLQZ010000002">
    <property type="protein sequence ID" value="MBO0356966.1"/>
    <property type="molecule type" value="Genomic_DNA"/>
</dbReference>
<evidence type="ECO:0000256" key="3">
    <source>
        <dbReference type="SAM" id="SignalP"/>
    </source>
</evidence>
<dbReference type="RefSeq" id="WP_206981104.1">
    <property type="nucleotide sequence ID" value="NZ_JAFLQZ010000002.1"/>
</dbReference>
<dbReference type="CDD" id="cd15482">
    <property type="entry name" value="Sialidase_non-viral"/>
    <property type="match status" value="1"/>
</dbReference>
<dbReference type="InterPro" id="IPR028203">
    <property type="entry name" value="PSII_CF48-like_dom"/>
</dbReference>
<feature type="domain" description="Secretion system C-terminal sorting" evidence="5">
    <location>
        <begin position="369"/>
        <end position="444"/>
    </location>
</feature>
<name>A0A939J9E2_9BACT</name>
<dbReference type="GO" id="GO:0015979">
    <property type="term" value="P:photosynthesis"/>
    <property type="evidence" value="ECO:0007669"/>
    <property type="project" value="UniProtKB-KW"/>
</dbReference>
<dbReference type="PANTHER" id="PTHR47199">
    <property type="entry name" value="PHOTOSYSTEM II STABILITY/ASSEMBLY FACTOR HCF136, CHLOROPLASTIC"/>
    <property type="match status" value="1"/>
</dbReference>
<dbReference type="SUPFAM" id="SSF110296">
    <property type="entry name" value="Oligoxyloglucan reducing end-specific cellobiohydrolase"/>
    <property type="match status" value="1"/>
</dbReference>
<feature type="signal peptide" evidence="3">
    <location>
        <begin position="1"/>
        <end position="20"/>
    </location>
</feature>
<dbReference type="InterPro" id="IPR015943">
    <property type="entry name" value="WD40/YVTN_repeat-like_dom_sf"/>
</dbReference>
<protein>
    <submittedName>
        <fullName evidence="6">T9SS type A sorting domain-containing protein</fullName>
    </submittedName>
</protein>
<evidence type="ECO:0000313" key="6">
    <source>
        <dbReference type="EMBL" id="MBO0356966.1"/>
    </source>
</evidence>